<comment type="caution">
    <text evidence="3">The sequence shown here is derived from an EMBL/GenBank/DDBJ whole genome shotgun (WGS) entry which is preliminary data.</text>
</comment>
<feature type="domain" description="Initiator Rep protein WH1" evidence="2">
    <location>
        <begin position="6"/>
        <end position="142"/>
    </location>
</feature>
<dbReference type="Pfam" id="PF01051">
    <property type="entry name" value="Rep3_N"/>
    <property type="match status" value="1"/>
</dbReference>
<accession>A0ABS9CB89</accession>
<dbReference type="InterPro" id="IPR000525">
    <property type="entry name" value="Initiator_Rep_WH1"/>
</dbReference>
<sequence length="142" mass="16498">MIHQLTVKKSHELVTARYSFNLMEMRLFTLIVSMIQDKDKDFKTYTIPIKNIIQTFGIKNKNIYAEINQLTTSMLKKIIVIPIKEEGKDKEIKTALVSSFKYEVDGRGVLEASFHPVLKPYLLQLKSKFLLYDLKNILKISS</sequence>
<evidence type="ECO:0000259" key="2">
    <source>
        <dbReference type="Pfam" id="PF01051"/>
    </source>
</evidence>
<protein>
    <submittedName>
        <fullName evidence="3">Replication initiation protein</fullName>
    </submittedName>
</protein>
<keyword evidence="4" id="KW-1185">Reference proteome</keyword>
<dbReference type="Gene3D" id="1.10.10.10">
    <property type="entry name" value="Winged helix-like DNA-binding domain superfamily/Winged helix DNA-binding domain"/>
    <property type="match status" value="1"/>
</dbReference>
<name>A0ABS9CB89_9FLAO</name>
<gene>
    <name evidence="3" type="ORF">H9Q08_16960</name>
</gene>
<dbReference type="Proteomes" id="UP001430374">
    <property type="component" value="Unassembled WGS sequence"/>
</dbReference>
<dbReference type="InterPro" id="IPR036388">
    <property type="entry name" value="WH-like_DNA-bd_sf"/>
</dbReference>
<organism evidence="3 4">
    <name type="scientific">Chryseobacterium indicum</name>
    <dbReference type="NCBI Taxonomy" id="2766954"/>
    <lineage>
        <taxon>Bacteria</taxon>
        <taxon>Pseudomonadati</taxon>
        <taxon>Bacteroidota</taxon>
        <taxon>Flavobacteriia</taxon>
        <taxon>Flavobacteriales</taxon>
        <taxon>Weeksellaceae</taxon>
        <taxon>Chryseobacterium group</taxon>
        <taxon>Chryseobacterium</taxon>
    </lineage>
</organism>
<evidence type="ECO:0000313" key="4">
    <source>
        <dbReference type="Proteomes" id="UP001430374"/>
    </source>
</evidence>
<evidence type="ECO:0000313" key="3">
    <source>
        <dbReference type="EMBL" id="MCF2220977.1"/>
    </source>
</evidence>
<proteinExistence type="inferred from homology"/>
<dbReference type="EMBL" id="JACSGT010000002">
    <property type="protein sequence ID" value="MCF2220977.1"/>
    <property type="molecule type" value="Genomic_DNA"/>
</dbReference>
<dbReference type="InterPro" id="IPR036390">
    <property type="entry name" value="WH_DNA-bd_sf"/>
</dbReference>
<dbReference type="RefSeq" id="WP_348521421.1">
    <property type="nucleotide sequence ID" value="NZ_JACSGT010000002.1"/>
</dbReference>
<comment type="similarity">
    <text evidence="1">Belongs to the initiator RepB protein family.</text>
</comment>
<reference evidence="3" key="1">
    <citation type="submission" date="2021-08" db="EMBL/GenBank/DDBJ databases">
        <title>Complete genome sequence of Chryseobacterium sp strain PS-8.</title>
        <authorList>
            <person name="Das S.K."/>
        </authorList>
    </citation>
    <scope>NUCLEOTIDE SEQUENCE</scope>
    <source>
        <strain evidence="3">PS-8</strain>
    </source>
</reference>
<evidence type="ECO:0000256" key="1">
    <source>
        <dbReference type="ARBA" id="ARBA00038283"/>
    </source>
</evidence>
<dbReference type="SUPFAM" id="SSF46785">
    <property type="entry name" value="Winged helix' DNA-binding domain"/>
    <property type="match status" value="1"/>
</dbReference>